<evidence type="ECO:0000313" key="2">
    <source>
        <dbReference type="EMBL" id="MPM57190.1"/>
    </source>
</evidence>
<feature type="domain" description="Transposase IS4-like" evidence="1">
    <location>
        <begin position="229"/>
        <end position="498"/>
    </location>
</feature>
<protein>
    <submittedName>
        <fullName evidence="2">IS1634 family transposase ISCsa8</fullName>
    </submittedName>
</protein>
<dbReference type="GO" id="GO:0003677">
    <property type="term" value="F:DNA binding"/>
    <property type="evidence" value="ECO:0007669"/>
    <property type="project" value="InterPro"/>
</dbReference>
<dbReference type="InterPro" id="IPR047654">
    <property type="entry name" value="IS1634_transpos"/>
</dbReference>
<accession>A0A645AVK8</accession>
<comment type="caution">
    <text evidence="2">The sequence shown here is derived from an EMBL/GenBank/DDBJ whole genome shotgun (WGS) entry which is preliminary data.</text>
</comment>
<proteinExistence type="predicted"/>
<evidence type="ECO:0000259" key="1">
    <source>
        <dbReference type="Pfam" id="PF01609"/>
    </source>
</evidence>
<dbReference type="Pfam" id="PF01609">
    <property type="entry name" value="DDE_Tnp_1"/>
    <property type="match status" value="1"/>
</dbReference>
<organism evidence="2">
    <name type="scientific">bioreactor metagenome</name>
    <dbReference type="NCBI Taxonomy" id="1076179"/>
    <lineage>
        <taxon>unclassified sequences</taxon>
        <taxon>metagenomes</taxon>
        <taxon>ecological metagenomes</taxon>
    </lineage>
</organism>
<dbReference type="AlphaFoldDB" id="A0A645AVK8"/>
<dbReference type="PANTHER" id="PTHR34614:SF2">
    <property type="entry name" value="TRANSPOSASE IS4-LIKE DOMAIN-CONTAINING PROTEIN"/>
    <property type="match status" value="1"/>
</dbReference>
<dbReference type="GO" id="GO:0006313">
    <property type="term" value="P:DNA transposition"/>
    <property type="evidence" value="ECO:0007669"/>
    <property type="project" value="InterPro"/>
</dbReference>
<dbReference type="SUPFAM" id="SSF53098">
    <property type="entry name" value="Ribonuclease H-like"/>
    <property type="match status" value="1"/>
</dbReference>
<dbReference type="GO" id="GO:0004803">
    <property type="term" value="F:transposase activity"/>
    <property type="evidence" value="ECO:0007669"/>
    <property type="project" value="InterPro"/>
</dbReference>
<gene>
    <name evidence="2" type="ORF">SDC9_104012</name>
</gene>
<dbReference type="PANTHER" id="PTHR34614">
    <property type="match status" value="1"/>
</dbReference>
<sequence length="580" mass="67454">MKLSIKKSGRFTYLYAVKGYRDDKGASTSKVVRKFGTIEELKERLNGEDPVEWARARVAEMTALEKAEKREILVKYKPSVRLKKNEQRSFNGGYLFLQKIYHELGLDTICKKISDKRKFEFDLDWILSRLVYTRIMYPGSKRSSLEESGRYIEQPGSDLHEIYRALSVLSGESDFIQSQVYRNSKKIMTRKTGVIYYDCTNYYFESEEESGLRQYGVSKDHRPNPIVQMGLFMDMDGMPLAFNINPGNTSEQLTMRPLEQKLNDNFKISKMVVCTDAGLSSYENRKSNDVGQRAFITVQSLKKLKGHLQEWSLEPQGWHMKGSDRVFDIGRLDEKDEHVYNATFYKSRWMNENGLEQKLIVTFSPKYRDYLRHIRNRQVERAREAIGKGAAKLGGKRSTDYRRFITQTSYTPDGEPASLTSYTLDREMVEQEERFDGYYGVCTDLLDDDRVILKYNALRWKVEDCFRVMKTDFVARPVFLQRDDRIRAHFLTCFLSLLIMRILENKVNRAGHKFSVREISSTLAGMDFCSIPGEGFVPAYTRTTLTDYLHGSAGFRTDTQIITKQTMRKIISSTKKKDEK</sequence>
<reference evidence="2" key="1">
    <citation type="submission" date="2019-08" db="EMBL/GenBank/DDBJ databases">
        <authorList>
            <person name="Kucharzyk K."/>
            <person name="Murdoch R.W."/>
            <person name="Higgins S."/>
            <person name="Loffler F."/>
        </authorList>
    </citation>
    <scope>NUCLEOTIDE SEQUENCE</scope>
</reference>
<dbReference type="InterPro" id="IPR012337">
    <property type="entry name" value="RNaseH-like_sf"/>
</dbReference>
<name>A0A645AVK8_9ZZZZ</name>
<dbReference type="InterPro" id="IPR002559">
    <property type="entry name" value="Transposase_11"/>
</dbReference>
<dbReference type="EMBL" id="VSSQ01016136">
    <property type="protein sequence ID" value="MPM57190.1"/>
    <property type="molecule type" value="Genomic_DNA"/>
</dbReference>
<dbReference type="NCBIfam" id="NF033559">
    <property type="entry name" value="transpos_IS1634"/>
    <property type="match status" value="1"/>
</dbReference>